<evidence type="ECO:0000259" key="15">
    <source>
        <dbReference type="Pfam" id="PF01618"/>
    </source>
</evidence>
<dbReference type="OrthoDB" id="9782603at2"/>
<sequence>MQPFVGILIVLGCVFGGFMLHGGSFRVIWQPVELLIIVGAAVGAIVLGNPRHVLSEMLWQLKKLVKRDHHGQEFQRQLLLLMYELLQAASGGLKALDAHVEAPQQSPLFQRYPLILNDPKLLHFIVDNFRLMAMGKISAHELEGVLEQELDAIQEELTQPSRSLHKIAEAMPGFGILAAVLGIVMAMNNVAEGASTGEIAVMVAAAMVGTFIGIFFCYGVLDPISNMMKQLVHEELASLESVKVVLVTHVAGKPPLLAIDAGRRLVQLNIKPTFVQLESWIDALNGKQDGADSSTPRRRASDRAPEGERRAA</sequence>
<feature type="domain" description="MotA/TolQ/ExbB proton channel" evidence="15">
    <location>
        <begin position="135"/>
        <end position="240"/>
    </location>
</feature>
<dbReference type="GO" id="GO:0005886">
    <property type="term" value="C:plasma membrane"/>
    <property type="evidence" value="ECO:0007669"/>
    <property type="project" value="UniProtKB-SubCell"/>
</dbReference>
<feature type="domain" description="Motility protein A N-terminal" evidence="16">
    <location>
        <begin position="4"/>
        <end position="89"/>
    </location>
</feature>
<dbReference type="Pfam" id="PF01618">
    <property type="entry name" value="MotA_ExbB"/>
    <property type="match status" value="1"/>
</dbReference>
<accession>A0A0U3MHS3</accession>
<dbReference type="EMBL" id="CP013729">
    <property type="protein sequence ID" value="ALV07977.1"/>
    <property type="molecule type" value="Genomic_DNA"/>
</dbReference>
<dbReference type="Pfam" id="PF20560">
    <property type="entry name" value="MotA_N"/>
    <property type="match status" value="1"/>
</dbReference>
<evidence type="ECO:0000256" key="8">
    <source>
        <dbReference type="ARBA" id="ARBA00022779"/>
    </source>
</evidence>
<evidence type="ECO:0000256" key="1">
    <source>
        <dbReference type="ARBA" id="ARBA00004429"/>
    </source>
</evidence>
<feature type="transmembrane region" description="Helical" evidence="14">
    <location>
        <begin position="167"/>
        <end position="187"/>
    </location>
</feature>
<comment type="subcellular location">
    <subcellularLocation>
        <location evidence="1">Cell inner membrane</location>
        <topology evidence="1">Multi-pass membrane protein</topology>
    </subcellularLocation>
</comment>
<evidence type="ECO:0000259" key="16">
    <source>
        <dbReference type="Pfam" id="PF20560"/>
    </source>
</evidence>
<feature type="transmembrane region" description="Helical" evidence="14">
    <location>
        <begin position="199"/>
        <end position="221"/>
    </location>
</feature>
<gene>
    <name evidence="17" type="ORF">RD2015_3520</name>
</gene>
<dbReference type="KEGG" id="rdp:RD2015_3520"/>
<dbReference type="InterPro" id="IPR000540">
    <property type="entry name" value="Flag_MotA_CS"/>
</dbReference>
<keyword evidence="3" id="KW-0813">Transport</keyword>
<dbReference type="AlphaFoldDB" id="A0A0U3MHS3"/>
<evidence type="ECO:0000256" key="14">
    <source>
        <dbReference type="SAM" id="Phobius"/>
    </source>
</evidence>
<name>A0A0U3MHS3_9BURK</name>
<evidence type="ECO:0000313" key="17">
    <source>
        <dbReference type="EMBL" id="ALV07977.1"/>
    </source>
</evidence>
<keyword evidence="9" id="KW-0375">Hydrogen ion transport</keyword>
<dbReference type="GO" id="GO:1902600">
    <property type="term" value="P:proton transmembrane transport"/>
    <property type="evidence" value="ECO:0007669"/>
    <property type="project" value="UniProtKB-KW"/>
</dbReference>
<dbReference type="InterPro" id="IPR022522">
    <property type="entry name" value="Flagellar_motor_stator_MotA"/>
</dbReference>
<dbReference type="InterPro" id="IPR046786">
    <property type="entry name" value="MotA_N"/>
</dbReference>
<evidence type="ECO:0000256" key="7">
    <source>
        <dbReference type="ARBA" id="ARBA00022692"/>
    </source>
</evidence>
<feature type="region of interest" description="Disordered" evidence="13">
    <location>
        <begin position="287"/>
        <end position="312"/>
    </location>
</feature>
<evidence type="ECO:0000313" key="18">
    <source>
        <dbReference type="Proteomes" id="UP000060699"/>
    </source>
</evidence>
<keyword evidence="10 14" id="KW-1133">Transmembrane helix</keyword>
<evidence type="ECO:0000256" key="5">
    <source>
        <dbReference type="ARBA" id="ARBA00022500"/>
    </source>
</evidence>
<proteinExistence type="inferred from homology"/>
<dbReference type="PANTHER" id="PTHR30433">
    <property type="entry name" value="CHEMOTAXIS PROTEIN MOTA"/>
    <property type="match status" value="1"/>
</dbReference>
<evidence type="ECO:0000256" key="13">
    <source>
        <dbReference type="SAM" id="MobiDB-lite"/>
    </source>
</evidence>
<evidence type="ECO:0000256" key="2">
    <source>
        <dbReference type="ARBA" id="ARBA00008038"/>
    </source>
</evidence>
<evidence type="ECO:0000256" key="9">
    <source>
        <dbReference type="ARBA" id="ARBA00022781"/>
    </source>
</evidence>
<dbReference type="PANTHER" id="PTHR30433:SF4">
    <property type="entry name" value="MOTILITY PROTEIN A"/>
    <property type="match status" value="1"/>
</dbReference>
<evidence type="ECO:0000256" key="6">
    <source>
        <dbReference type="ARBA" id="ARBA00022519"/>
    </source>
</evidence>
<dbReference type="PATRIC" id="fig|76731.3.peg.3607"/>
<evidence type="ECO:0000256" key="12">
    <source>
        <dbReference type="ARBA" id="ARBA00023136"/>
    </source>
</evidence>
<comment type="similarity">
    <text evidence="2">Belongs to the MotA family.</text>
</comment>
<dbReference type="InterPro" id="IPR047055">
    <property type="entry name" value="MotA-like"/>
</dbReference>
<dbReference type="RefSeq" id="WP_058936013.1">
    <property type="nucleotide sequence ID" value="NZ_CP013729.1"/>
</dbReference>
<keyword evidence="8" id="KW-0283">Flagellar rotation</keyword>
<dbReference type="NCBIfam" id="TIGR03818">
    <property type="entry name" value="MotA1"/>
    <property type="match status" value="1"/>
</dbReference>
<evidence type="ECO:0000256" key="4">
    <source>
        <dbReference type="ARBA" id="ARBA00022475"/>
    </source>
</evidence>
<dbReference type="InterPro" id="IPR002898">
    <property type="entry name" value="MotA_ExbB_proton_chnl"/>
</dbReference>
<dbReference type="GO" id="GO:0071978">
    <property type="term" value="P:bacterial-type flagellum-dependent swarming motility"/>
    <property type="evidence" value="ECO:0007669"/>
    <property type="project" value="InterPro"/>
</dbReference>
<feature type="compositionally biased region" description="Basic and acidic residues" evidence="13">
    <location>
        <begin position="299"/>
        <end position="312"/>
    </location>
</feature>
<feature type="transmembrane region" description="Helical" evidence="14">
    <location>
        <begin position="7"/>
        <end position="28"/>
    </location>
</feature>
<dbReference type="Proteomes" id="UP000060699">
    <property type="component" value="Chromosome"/>
</dbReference>
<dbReference type="PROSITE" id="PS01307">
    <property type="entry name" value="MOTA"/>
    <property type="match status" value="1"/>
</dbReference>
<keyword evidence="5" id="KW-0145">Chemotaxis</keyword>
<evidence type="ECO:0000256" key="11">
    <source>
        <dbReference type="ARBA" id="ARBA00023065"/>
    </source>
</evidence>
<keyword evidence="12 14" id="KW-0472">Membrane</keyword>
<evidence type="ECO:0000256" key="10">
    <source>
        <dbReference type="ARBA" id="ARBA00022989"/>
    </source>
</evidence>
<keyword evidence="18" id="KW-1185">Reference proteome</keyword>
<keyword evidence="11" id="KW-0406">Ion transport</keyword>
<evidence type="ECO:0000256" key="3">
    <source>
        <dbReference type="ARBA" id="ARBA00022448"/>
    </source>
</evidence>
<dbReference type="STRING" id="76731.RD2015_3520"/>
<organism evidence="17 18">
    <name type="scientific">Roseateles depolymerans</name>
    <dbReference type="NCBI Taxonomy" id="76731"/>
    <lineage>
        <taxon>Bacteria</taxon>
        <taxon>Pseudomonadati</taxon>
        <taxon>Pseudomonadota</taxon>
        <taxon>Betaproteobacteria</taxon>
        <taxon>Burkholderiales</taxon>
        <taxon>Sphaerotilaceae</taxon>
        <taxon>Roseateles</taxon>
    </lineage>
</organism>
<reference evidence="17 18" key="1">
    <citation type="submission" date="2015-12" db="EMBL/GenBank/DDBJ databases">
        <title>Complete genome of Roseateles depolymerans KCTC 42856.</title>
        <authorList>
            <person name="Kim K.M."/>
        </authorList>
    </citation>
    <scope>NUCLEOTIDE SEQUENCE [LARGE SCALE GENOMIC DNA]</scope>
    <source>
        <strain evidence="17 18">KCTC 42856</strain>
    </source>
</reference>
<feature type="transmembrane region" description="Helical" evidence="14">
    <location>
        <begin position="34"/>
        <end position="54"/>
    </location>
</feature>
<keyword evidence="4" id="KW-1003">Cell membrane</keyword>
<keyword evidence="6" id="KW-0997">Cell inner membrane</keyword>
<protein>
    <submittedName>
        <fullName evidence="17">Chemotaxis protein LafT</fullName>
    </submittedName>
</protein>
<dbReference type="GO" id="GO:0006935">
    <property type="term" value="P:chemotaxis"/>
    <property type="evidence" value="ECO:0007669"/>
    <property type="project" value="UniProtKB-KW"/>
</dbReference>
<keyword evidence="7 14" id="KW-0812">Transmembrane</keyword>